<dbReference type="EMBL" id="ML979136">
    <property type="protein sequence ID" value="KAF1915387.1"/>
    <property type="molecule type" value="Genomic_DNA"/>
</dbReference>
<organism evidence="2 3">
    <name type="scientific">Ampelomyces quisqualis</name>
    <name type="common">Powdery mildew agent</name>
    <dbReference type="NCBI Taxonomy" id="50730"/>
    <lineage>
        <taxon>Eukaryota</taxon>
        <taxon>Fungi</taxon>
        <taxon>Dikarya</taxon>
        <taxon>Ascomycota</taxon>
        <taxon>Pezizomycotina</taxon>
        <taxon>Dothideomycetes</taxon>
        <taxon>Pleosporomycetidae</taxon>
        <taxon>Pleosporales</taxon>
        <taxon>Pleosporineae</taxon>
        <taxon>Phaeosphaeriaceae</taxon>
        <taxon>Ampelomyces</taxon>
    </lineage>
</organism>
<evidence type="ECO:0000313" key="3">
    <source>
        <dbReference type="Proteomes" id="UP000800096"/>
    </source>
</evidence>
<feature type="region of interest" description="Disordered" evidence="1">
    <location>
        <begin position="106"/>
        <end position="215"/>
    </location>
</feature>
<accession>A0A6A5QMX7</accession>
<gene>
    <name evidence="2" type="ORF">BDU57DRAFT_530382</name>
</gene>
<feature type="compositionally biased region" description="Low complexity" evidence="1">
    <location>
        <begin position="167"/>
        <end position="183"/>
    </location>
</feature>
<proteinExistence type="predicted"/>
<feature type="region of interest" description="Disordered" evidence="1">
    <location>
        <begin position="254"/>
        <end position="273"/>
    </location>
</feature>
<dbReference type="AlphaFoldDB" id="A0A6A5QMX7"/>
<evidence type="ECO:0000313" key="2">
    <source>
        <dbReference type="EMBL" id="KAF1915387.1"/>
    </source>
</evidence>
<feature type="region of interest" description="Disordered" evidence="1">
    <location>
        <begin position="1"/>
        <end position="62"/>
    </location>
</feature>
<evidence type="ECO:0000256" key="1">
    <source>
        <dbReference type="SAM" id="MobiDB-lite"/>
    </source>
</evidence>
<keyword evidence="3" id="KW-1185">Reference proteome</keyword>
<dbReference type="Proteomes" id="UP000800096">
    <property type="component" value="Unassembled WGS sequence"/>
</dbReference>
<reference evidence="2" key="1">
    <citation type="journal article" date="2020" name="Stud. Mycol.">
        <title>101 Dothideomycetes genomes: a test case for predicting lifestyles and emergence of pathogens.</title>
        <authorList>
            <person name="Haridas S."/>
            <person name="Albert R."/>
            <person name="Binder M."/>
            <person name="Bloem J."/>
            <person name="Labutti K."/>
            <person name="Salamov A."/>
            <person name="Andreopoulos B."/>
            <person name="Baker S."/>
            <person name="Barry K."/>
            <person name="Bills G."/>
            <person name="Bluhm B."/>
            <person name="Cannon C."/>
            <person name="Castanera R."/>
            <person name="Culley D."/>
            <person name="Daum C."/>
            <person name="Ezra D."/>
            <person name="Gonzalez J."/>
            <person name="Henrissat B."/>
            <person name="Kuo A."/>
            <person name="Liang C."/>
            <person name="Lipzen A."/>
            <person name="Lutzoni F."/>
            <person name="Magnuson J."/>
            <person name="Mondo S."/>
            <person name="Nolan M."/>
            <person name="Ohm R."/>
            <person name="Pangilinan J."/>
            <person name="Park H.-J."/>
            <person name="Ramirez L."/>
            <person name="Alfaro M."/>
            <person name="Sun H."/>
            <person name="Tritt A."/>
            <person name="Yoshinaga Y."/>
            <person name="Zwiers L.-H."/>
            <person name="Turgeon B."/>
            <person name="Goodwin S."/>
            <person name="Spatafora J."/>
            <person name="Crous P."/>
            <person name="Grigoriev I."/>
        </authorList>
    </citation>
    <scope>NUCLEOTIDE SEQUENCE</scope>
    <source>
        <strain evidence="2">HMLAC05119</strain>
    </source>
</reference>
<protein>
    <submittedName>
        <fullName evidence="2">Uncharacterized protein</fullName>
    </submittedName>
</protein>
<sequence length="357" mass="39520">MGFRKLFNRSPGTPPPLVEVAPGVWGPETSRSGRKKSRMRKNNDFSHPPRSITSGHWITPRPPIDPRGGIIIEAGQNTGSWRPIDPEGFAEYQQEMNVPPPFTGFTAPQHSRHSAQGGTPFHQQLQSPVPPRHSAQQSAADPFEQQLGPPSMAFGRRSTRTPRQSQHDFAFQQQQQAFQQPFQLPSSPLTLREGNTLPPGVVDPIRTTSSRPLGYHGLREHVPGMTNLEVERHGAADDPRANWKVLEELGRLQGGGRGTTGGARRSRRDSGGGGYMRGARLRLFRVGSGARFHKAVYAYFSIDHTPALQEMEIHGSFIVALLGDGRTSSSWCFFHSCLRRQLVGYARSCTRDRGTPI</sequence>
<name>A0A6A5QMX7_AMPQU</name>
<feature type="compositionally biased region" description="Polar residues" evidence="1">
    <location>
        <begin position="106"/>
        <end position="127"/>
    </location>
</feature>
<dbReference type="OrthoDB" id="3800684at2759"/>